<gene>
    <name evidence="5" type="ORF">DQQ10_25005</name>
</gene>
<reference evidence="5 6" key="1">
    <citation type="submission" date="2018-06" db="EMBL/GenBank/DDBJ databases">
        <title>Chryseolinea flavus sp. nov., a member of the phylum Bacteroidetes isolated from soil.</title>
        <authorList>
            <person name="Li Y."/>
            <person name="Wang J."/>
        </authorList>
    </citation>
    <scope>NUCLEOTIDE SEQUENCE [LARGE SCALE GENOMIC DNA]</scope>
    <source>
        <strain evidence="5 6">SDU1-6</strain>
    </source>
</reference>
<dbReference type="SUPFAM" id="SSF49785">
    <property type="entry name" value="Galactose-binding domain-like"/>
    <property type="match status" value="1"/>
</dbReference>
<evidence type="ECO:0000256" key="1">
    <source>
        <dbReference type="ARBA" id="ARBA00011073"/>
    </source>
</evidence>
<dbReference type="OrthoDB" id="9792152at2"/>
<feature type="domain" description="Secretion system C-terminal sorting" evidence="4">
    <location>
        <begin position="785"/>
        <end position="845"/>
    </location>
</feature>
<dbReference type="InterPro" id="IPR008979">
    <property type="entry name" value="Galactose-bd-like_sf"/>
</dbReference>
<dbReference type="InterPro" id="IPR036852">
    <property type="entry name" value="Peptidase_S8/S53_dom_sf"/>
</dbReference>
<name>A0A364XUX7_9BACT</name>
<dbReference type="GO" id="GO:0004252">
    <property type="term" value="F:serine-type endopeptidase activity"/>
    <property type="evidence" value="ECO:0007669"/>
    <property type="project" value="InterPro"/>
</dbReference>
<sequence length="856" mass="95128">MISLRTILLIASMIDALLLCTNALAQEKFSPKIKSASHARLAQQIQFSVAVRDPQKFKSQYQSKVVLVDFYETTRIFRISSSIDFVVHAFAADKNILFVDLLTRPHVESRNSTLNTALNRINKAKQLRPALRGHNMMISIKEQSFDKTDLDLRGRTVETSESPRVVSEHATAMATFIAGIGNTSEKGLGVANEAIVTASDFSDIFPDDVAYFDDYNILQQNHSYGTSIENYYGNEAVSYDEQVYSNPDLLHVFSAGNIGNSKPTAGDYHDLNWANLSGNFKHAKNVLVVTAIDTSLNRNPMNSRGPTFDGRVKPELTAYGEGGTSDAAALVTGMTALIREAVKNKTMPTSAALLKALLIASAEDVGDEGIDFTFGYGYINLWQAVQDVEQERFFNASLNHDEFKQFTITVPENVRELRIATAWTDPPSTVNALQALVNDIDSYLIYDEQKVLPWVLNHFPHSDSLSARNERRQDHLNNVELISINNPKAGTYQLVLYANLVSSAQDVAVAYSVKSADLAWDFPAMDEVIEADTRVKLFWNNPLDQRAAISMKLNEGEWNTIVDDVAEGETSVSWVTPDTLANASLRLEVGGKIIESPAFVISPRPKLTVPFVCDDVFALSWSPVAGASTYDLVTLVGDSTTVVRRANDTLFVGAKGANHFYTVQPRIESKTGLKADMINYNMQGSNCYVNLFSAYRFDDVSNKVEIHLSTHWNVSRVTFFLVDDNGMLKALDTQSPGKQKYFTFLDEHLTGEIMRYTAVVELVDGTRLSTEIVSVLVEQKNRAILFPNPADEFVTVLSEGDGGKLHIVDRQGRYLLSFELGTRIEEIDIARLSPGLYYFQYERAGNVTDSGRFVKL</sequence>
<comment type="similarity">
    <text evidence="1 2">Belongs to the peptidase S8 family.</text>
</comment>
<dbReference type="InterPro" id="IPR000209">
    <property type="entry name" value="Peptidase_S8/S53_dom"/>
</dbReference>
<evidence type="ECO:0008006" key="7">
    <source>
        <dbReference type="Google" id="ProtNLM"/>
    </source>
</evidence>
<dbReference type="InterPro" id="IPR026444">
    <property type="entry name" value="Secre_tail"/>
</dbReference>
<evidence type="ECO:0000313" key="6">
    <source>
        <dbReference type="Proteomes" id="UP000251889"/>
    </source>
</evidence>
<comment type="caution">
    <text evidence="2">Lacks conserved residue(s) required for the propagation of feature annotation.</text>
</comment>
<keyword evidence="6" id="KW-1185">Reference proteome</keyword>
<evidence type="ECO:0000256" key="2">
    <source>
        <dbReference type="PROSITE-ProRule" id="PRU01240"/>
    </source>
</evidence>
<dbReference type="PROSITE" id="PS51892">
    <property type="entry name" value="SUBTILASE"/>
    <property type="match status" value="1"/>
</dbReference>
<dbReference type="Pfam" id="PF00082">
    <property type="entry name" value="Peptidase_S8"/>
    <property type="match status" value="1"/>
</dbReference>
<organism evidence="5 6">
    <name type="scientific">Pseudochryseolinea flava</name>
    <dbReference type="NCBI Taxonomy" id="2059302"/>
    <lineage>
        <taxon>Bacteria</taxon>
        <taxon>Pseudomonadati</taxon>
        <taxon>Bacteroidota</taxon>
        <taxon>Cytophagia</taxon>
        <taxon>Cytophagales</taxon>
        <taxon>Fulvivirgaceae</taxon>
        <taxon>Pseudochryseolinea</taxon>
    </lineage>
</organism>
<accession>A0A364XUX7</accession>
<dbReference type="PANTHER" id="PTHR43399:SF4">
    <property type="entry name" value="CELL WALL-ASSOCIATED PROTEASE"/>
    <property type="match status" value="1"/>
</dbReference>
<dbReference type="RefSeq" id="WP_112749678.1">
    <property type="nucleotide sequence ID" value="NZ_QMFY01000021.1"/>
</dbReference>
<evidence type="ECO:0000313" key="5">
    <source>
        <dbReference type="EMBL" id="RAV98132.1"/>
    </source>
</evidence>
<evidence type="ECO:0000259" key="3">
    <source>
        <dbReference type="Pfam" id="PF00082"/>
    </source>
</evidence>
<dbReference type="NCBIfam" id="TIGR04183">
    <property type="entry name" value="Por_Secre_tail"/>
    <property type="match status" value="1"/>
</dbReference>
<dbReference type="InterPro" id="IPR051048">
    <property type="entry name" value="Peptidase_S8/S53_subtilisin"/>
</dbReference>
<dbReference type="PANTHER" id="PTHR43399">
    <property type="entry name" value="SUBTILISIN-RELATED"/>
    <property type="match status" value="1"/>
</dbReference>
<dbReference type="Gene3D" id="3.40.50.200">
    <property type="entry name" value="Peptidase S8/S53 domain"/>
    <property type="match status" value="1"/>
</dbReference>
<dbReference type="AlphaFoldDB" id="A0A364XUX7"/>
<protein>
    <recommendedName>
        <fullName evidence="7">Peptidase S8/S53 domain-containing protein</fullName>
    </recommendedName>
</protein>
<dbReference type="Gene3D" id="2.60.120.380">
    <property type="match status" value="1"/>
</dbReference>
<proteinExistence type="inferred from homology"/>
<dbReference type="Proteomes" id="UP000251889">
    <property type="component" value="Unassembled WGS sequence"/>
</dbReference>
<dbReference type="SUPFAM" id="SSF52743">
    <property type="entry name" value="Subtilisin-like"/>
    <property type="match status" value="1"/>
</dbReference>
<feature type="domain" description="Peptidase S8/S53" evidence="3">
    <location>
        <begin position="159"/>
        <end position="377"/>
    </location>
</feature>
<dbReference type="GO" id="GO:0006508">
    <property type="term" value="P:proteolysis"/>
    <property type="evidence" value="ECO:0007669"/>
    <property type="project" value="InterPro"/>
</dbReference>
<dbReference type="EMBL" id="QMFY01000021">
    <property type="protein sequence ID" value="RAV98132.1"/>
    <property type="molecule type" value="Genomic_DNA"/>
</dbReference>
<comment type="caution">
    <text evidence="5">The sequence shown here is derived from an EMBL/GenBank/DDBJ whole genome shotgun (WGS) entry which is preliminary data.</text>
</comment>
<evidence type="ECO:0000259" key="4">
    <source>
        <dbReference type="Pfam" id="PF18962"/>
    </source>
</evidence>
<dbReference type="Pfam" id="PF18962">
    <property type="entry name" value="Por_Secre_tail"/>
    <property type="match status" value="1"/>
</dbReference>